<feature type="transmembrane region" description="Helical" evidence="6">
    <location>
        <begin position="403"/>
        <end position="423"/>
    </location>
</feature>
<evidence type="ECO:0000256" key="3">
    <source>
        <dbReference type="ARBA" id="ARBA00022692"/>
    </source>
</evidence>
<keyword evidence="2" id="KW-0813">Transport</keyword>
<proteinExistence type="predicted"/>
<dbReference type="STRING" id="1802074.A3J15_02670"/>
<comment type="caution">
    <text evidence="7">The sequence shown here is derived from an EMBL/GenBank/DDBJ whole genome shotgun (WGS) entry which is preliminary data.</text>
</comment>
<dbReference type="EMBL" id="MGAY01000049">
    <property type="protein sequence ID" value="OGK55934.1"/>
    <property type="molecule type" value="Genomic_DNA"/>
</dbReference>
<evidence type="ECO:0000256" key="6">
    <source>
        <dbReference type="SAM" id="Phobius"/>
    </source>
</evidence>
<evidence type="ECO:0000256" key="1">
    <source>
        <dbReference type="ARBA" id="ARBA00004141"/>
    </source>
</evidence>
<feature type="transmembrane region" description="Helical" evidence="6">
    <location>
        <begin position="364"/>
        <end position="383"/>
    </location>
</feature>
<keyword evidence="3 6" id="KW-0812">Transmembrane</keyword>
<dbReference type="Pfam" id="PF01566">
    <property type="entry name" value="Nramp"/>
    <property type="match status" value="1"/>
</dbReference>
<dbReference type="AlphaFoldDB" id="A0A1F7JK01"/>
<dbReference type="NCBIfam" id="NF037982">
    <property type="entry name" value="Nramp_1"/>
    <property type="match status" value="1"/>
</dbReference>
<feature type="transmembrane region" description="Helical" evidence="6">
    <location>
        <begin position="87"/>
        <end position="106"/>
    </location>
</feature>
<organism evidence="7 8">
    <name type="scientific">Candidatus Roizmanbacteria bacterium RIFCSPLOWO2_02_FULL_38_10</name>
    <dbReference type="NCBI Taxonomy" id="1802074"/>
    <lineage>
        <taxon>Bacteria</taxon>
        <taxon>Candidatus Roizmaniibacteriota</taxon>
    </lineage>
</organism>
<accession>A0A1F7JK01</accession>
<dbReference type="GO" id="GO:0034755">
    <property type="term" value="P:iron ion transmembrane transport"/>
    <property type="evidence" value="ECO:0007669"/>
    <property type="project" value="TreeGrafter"/>
</dbReference>
<dbReference type="GO" id="GO:0005886">
    <property type="term" value="C:plasma membrane"/>
    <property type="evidence" value="ECO:0007669"/>
    <property type="project" value="TreeGrafter"/>
</dbReference>
<dbReference type="GO" id="GO:0015086">
    <property type="term" value="F:cadmium ion transmembrane transporter activity"/>
    <property type="evidence" value="ECO:0007669"/>
    <property type="project" value="TreeGrafter"/>
</dbReference>
<feature type="transmembrane region" description="Helical" evidence="6">
    <location>
        <begin position="150"/>
        <end position="170"/>
    </location>
</feature>
<dbReference type="InterPro" id="IPR001046">
    <property type="entry name" value="NRAMP_fam"/>
</dbReference>
<evidence type="ECO:0000313" key="8">
    <source>
        <dbReference type="Proteomes" id="UP000176376"/>
    </source>
</evidence>
<dbReference type="PANTHER" id="PTHR11706">
    <property type="entry name" value="SOLUTE CARRIER PROTEIN FAMILY 11 MEMBER"/>
    <property type="match status" value="1"/>
</dbReference>
<comment type="subcellular location">
    <subcellularLocation>
        <location evidence="1">Membrane</location>
        <topology evidence="1">Multi-pass membrane protein</topology>
    </subcellularLocation>
</comment>
<keyword evidence="5 6" id="KW-0472">Membrane</keyword>
<reference evidence="7 8" key="1">
    <citation type="journal article" date="2016" name="Nat. Commun.">
        <title>Thousands of microbial genomes shed light on interconnected biogeochemical processes in an aquifer system.</title>
        <authorList>
            <person name="Anantharaman K."/>
            <person name="Brown C.T."/>
            <person name="Hug L.A."/>
            <person name="Sharon I."/>
            <person name="Castelle C.J."/>
            <person name="Probst A.J."/>
            <person name="Thomas B.C."/>
            <person name="Singh A."/>
            <person name="Wilkins M.J."/>
            <person name="Karaoz U."/>
            <person name="Brodie E.L."/>
            <person name="Williams K.H."/>
            <person name="Hubbard S.S."/>
            <person name="Banfield J.F."/>
        </authorList>
    </citation>
    <scope>NUCLEOTIDE SEQUENCE [LARGE SCALE GENOMIC DNA]</scope>
</reference>
<evidence type="ECO:0000256" key="2">
    <source>
        <dbReference type="ARBA" id="ARBA00022448"/>
    </source>
</evidence>
<feature type="transmembrane region" description="Helical" evidence="6">
    <location>
        <begin position="118"/>
        <end position="138"/>
    </location>
</feature>
<evidence type="ECO:0000256" key="5">
    <source>
        <dbReference type="ARBA" id="ARBA00023136"/>
    </source>
</evidence>
<dbReference type="PANTHER" id="PTHR11706:SF33">
    <property type="entry name" value="NATURAL RESISTANCE-ASSOCIATED MACROPHAGE PROTEIN 2"/>
    <property type="match status" value="1"/>
</dbReference>
<feature type="transmembrane region" description="Helical" evidence="6">
    <location>
        <begin position="338"/>
        <end position="358"/>
    </location>
</feature>
<feature type="transmembrane region" description="Helical" evidence="6">
    <location>
        <begin position="190"/>
        <end position="208"/>
    </location>
</feature>
<feature type="transmembrane region" description="Helical" evidence="6">
    <location>
        <begin position="244"/>
        <end position="272"/>
    </location>
</feature>
<dbReference type="Proteomes" id="UP000176376">
    <property type="component" value="Unassembled WGS sequence"/>
</dbReference>
<name>A0A1F7JK01_9BACT</name>
<keyword evidence="4 6" id="KW-1133">Transmembrane helix</keyword>
<sequence>MTKQKPLKEAKSFWRTLGPGLTTGASDDDPSGIATYSQTGAQFGFQLLWLAAFSYPFSAAIQDMCARLGMVTGRGLAANIRRHYPKWVLYTCTILLFTANTINVGADLGAMAKATQLIVPQASFAFLIIGFSVLILVLQIYMSYEKYAKYLKYLALFLVAYVLSGLSLNLDWRALITMSFLPTSISTKAQIMMVCAALGTTISPYLFFWQTSQEVEEETLKGRLTHKLRSGASWRDIKRMRVDVWAGIFFSNIVMYFIIVTCAATLFSAGITDITSAEQAATALKPLVGNNAYLLFTIGIIGTGLLAVPILAGSAAYALSESLGWKFGLYRKLRRATAFYGAIIISVIIGLLMNFIGLDPIKTLIYTAVLNGLIAPIILVLIVRMSSNEKIMGRHVNHPLLKILGWCITILMSVVGVATILTMF</sequence>
<feature type="transmembrane region" description="Helical" evidence="6">
    <location>
        <begin position="292"/>
        <end position="317"/>
    </location>
</feature>
<evidence type="ECO:0000256" key="4">
    <source>
        <dbReference type="ARBA" id="ARBA00022989"/>
    </source>
</evidence>
<protein>
    <submittedName>
        <fullName evidence="7">Iron transporter</fullName>
    </submittedName>
</protein>
<gene>
    <name evidence="7" type="ORF">A3J15_02670</name>
</gene>
<dbReference type="GO" id="GO:0005384">
    <property type="term" value="F:manganese ion transmembrane transporter activity"/>
    <property type="evidence" value="ECO:0007669"/>
    <property type="project" value="TreeGrafter"/>
</dbReference>
<evidence type="ECO:0000313" key="7">
    <source>
        <dbReference type="EMBL" id="OGK55934.1"/>
    </source>
</evidence>